<dbReference type="InterPro" id="IPR002052">
    <property type="entry name" value="DNA_methylase_N6_adenine_CS"/>
</dbReference>
<comment type="caution">
    <text evidence="6">The sequence shown here is derived from an EMBL/GenBank/DDBJ whole genome shotgun (WGS) entry which is preliminary data.</text>
</comment>
<dbReference type="SUPFAM" id="SSF53335">
    <property type="entry name" value="S-adenosyl-L-methionine-dependent methyltransferases"/>
    <property type="match status" value="1"/>
</dbReference>
<dbReference type="OrthoDB" id="206354at2759"/>
<evidence type="ECO:0000313" key="7">
    <source>
        <dbReference type="Proteomes" id="UP000663879"/>
    </source>
</evidence>
<dbReference type="Pfam" id="PF10237">
    <property type="entry name" value="N6-adenineMlase"/>
    <property type="match status" value="1"/>
</dbReference>
<evidence type="ECO:0000256" key="1">
    <source>
        <dbReference type="ARBA" id="ARBA00004496"/>
    </source>
</evidence>
<dbReference type="InterPro" id="IPR029063">
    <property type="entry name" value="SAM-dependent_MTases_sf"/>
</dbReference>
<comment type="similarity">
    <text evidence="5">Belongs to the class I-like SAM-binding methyltransferase superfamily. EFM5 family.</text>
</comment>
<dbReference type="InterPro" id="IPR019369">
    <property type="entry name" value="Efm5/EEF1AKMT1"/>
</dbReference>
<dbReference type="PANTHER" id="PTHR13200:SF0">
    <property type="entry name" value="EEF1A LYSINE METHYLTRANSFERASE 1"/>
    <property type="match status" value="1"/>
</dbReference>
<organism evidence="6 7">
    <name type="scientific">Brachionus calyciflorus</name>
    <dbReference type="NCBI Taxonomy" id="104777"/>
    <lineage>
        <taxon>Eukaryota</taxon>
        <taxon>Metazoa</taxon>
        <taxon>Spiralia</taxon>
        <taxon>Gnathifera</taxon>
        <taxon>Rotifera</taxon>
        <taxon>Eurotatoria</taxon>
        <taxon>Monogononta</taxon>
        <taxon>Pseudotrocha</taxon>
        <taxon>Ploima</taxon>
        <taxon>Brachionidae</taxon>
        <taxon>Brachionus</taxon>
    </lineage>
</organism>
<dbReference type="InterPro" id="IPR041370">
    <property type="entry name" value="Mlase_EEF1AKMT1/ZCCHC4"/>
</dbReference>
<proteinExistence type="inferred from homology"/>
<evidence type="ECO:0000256" key="4">
    <source>
        <dbReference type="ARBA" id="ARBA00022679"/>
    </source>
</evidence>
<dbReference type="AlphaFoldDB" id="A0A814CRM6"/>
<dbReference type="PANTHER" id="PTHR13200">
    <property type="entry name" value="EEF1A LYSINE METHYLTRANSFERASE 1"/>
    <property type="match status" value="1"/>
</dbReference>
<protein>
    <recommendedName>
        <fullName evidence="5">Protein-lysine N-methyltransferase OXX778_LOCUS13803</fullName>
        <ecNumber evidence="5">2.1.1.-</ecNumber>
    </recommendedName>
</protein>
<comment type="function">
    <text evidence="5">S-adenosyl-L-methionine-dependent protein-lysine N-methyltransferase that methylates elongation factor 1-alpha.</text>
</comment>
<dbReference type="GO" id="GO:0016279">
    <property type="term" value="F:protein-lysine N-methyltransferase activity"/>
    <property type="evidence" value="ECO:0007669"/>
    <property type="project" value="UniProtKB-UniRule"/>
</dbReference>
<evidence type="ECO:0000256" key="2">
    <source>
        <dbReference type="ARBA" id="ARBA00022490"/>
    </source>
</evidence>
<reference evidence="6" key="1">
    <citation type="submission" date="2021-02" db="EMBL/GenBank/DDBJ databases">
        <authorList>
            <person name="Nowell W R."/>
        </authorList>
    </citation>
    <scope>NUCLEOTIDE SEQUENCE</scope>
    <source>
        <strain evidence="6">Ploen Becks lab</strain>
    </source>
</reference>
<dbReference type="EC" id="2.1.1.-" evidence="5"/>
<evidence type="ECO:0000256" key="3">
    <source>
        <dbReference type="ARBA" id="ARBA00022603"/>
    </source>
</evidence>
<gene>
    <name evidence="6" type="ORF">OXX778_LOCUS13803</name>
</gene>
<dbReference type="Gene3D" id="3.40.50.150">
    <property type="entry name" value="Vaccinia Virus protein VP39"/>
    <property type="match status" value="1"/>
</dbReference>
<keyword evidence="4 5" id="KW-0808">Transferase</keyword>
<keyword evidence="7" id="KW-1185">Reference proteome</keyword>
<keyword evidence="2 5" id="KW-0963">Cytoplasm</keyword>
<dbReference type="EMBL" id="CAJNOC010002721">
    <property type="protein sequence ID" value="CAF0948200.1"/>
    <property type="molecule type" value="Genomic_DNA"/>
</dbReference>
<keyword evidence="3 5" id="KW-0489">Methyltransferase</keyword>
<evidence type="ECO:0000256" key="5">
    <source>
        <dbReference type="HAMAP-Rule" id="MF_03187"/>
    </source>
</evidence>
<dbReference type="GO" id="GO:0032259">
    <property type="term" value="P:methylation"/>
    <property type="evidence" value="ECO:0007669"/>
    <property type="project" value="UniProtKB-KW"/>
</dbReference>
<dbReference type="PROSITE" id="PS00092">
    <property type="entry name" value="N6_MTASE"/>
    <property type="match status" value="1"/>
</dbReference>
<name>A0A814CRM6_9BILA</name>
<accession>A0A814CRM6</accession>
<dbReference type="HAMAP" id="MF_03187">
    <property type="entry name" value="Methyltr_EFM5"/>
    <property type="match status" value="1"/>
</dbReference>
<dbReference type="GO" id="GO:0005737">
    <property type="term" value="C:cytoplasm"/>
    <property type="evidence" value="ECO:0007669"/>
    <property type="project" value="UniProtKB-SubCell"/>
</dbReference>
<dbReference type="GO" id="GO:0003676">
    <property type="term" value="F:nucleic acid binding"/>
    <property type="evidence" value="ECO:0007669"/>
    <property type="project" value="InterPro"/>
</dbReference>
<sequence length="235" mass="27805">MISNKIRVDNNLSEDDDDVPQLSIETLKTLQEFYAETEAQEKKINENWKLSQFWYDKRTSETLAKEVFLNAIEKLKTSTHFNVACVSCPTLFKTLHFYLKEAKQHTEIDNFSELVNKIDIKLFEYDKRFEIYGEDFKFYDYKNPLDFDSKLEQYFDLIISDPPYLSQECHLKTAMTIRKIAKNDLKLIVCTGAVMEDLLAASLKLRLCSFIPRHERNLANEFKCYANYQTFYLDN</sequence>
<comment type="subcellular location">
    <subcellularLocation>
        <location evidence="1 5">Cytoplasm</location>
    </subcellularLocation>
</comment>
<dbReference type="Proteomes" id="UP000663879">
    <property type="component" value="Unassembled WGS sequence"/>
</dbReference>
<evidence type="ECO:0000313" key="6">
    <source>
        <dbReference type="EMBL" id="CAF0948200.1"/>
    </source>
</evidence>